<dbReference type="SUPFAM" id="SSF52540">
    <property type="entry name" value="P-loop containing nucleoside triphosphate hydrolases"/>
    <property type="match status" value="1"/>
</dbReference>
<protein>
    <recommendedName>
        <fullName evidence="6">DNA2/NAM7 helicase-like C-terminal domain-containing protein</fullName>
    </recommendedName>
</protein>
<feature type="domain" description="DNA2/NAM7 helicase-like C-terminal" evidence="3">
    <location>
        <begin position="584"/>
        <end position="783"/>
    </location>
</feature>
<dbReference type="InterPro" id="IPR045055">
    <property type="entry name" value="DNA2/NAM7-like"/>
</dbReference>
<dbReference type="Pfam" id="PF13086">
    <property type="entry name" value="AAA_11"/>
    <property type="match status" value="1"/>
</dbReference>
<dbReference type="PANTHER" id="PTHR10887">
    <property type="entry name" value="DNA2/NAM7 HELICASE FAMILY"/>
    <property type="match status" value="1"/>
</dbReference>
<evidence type="ECO:0000313" key="5">
    <source>
        <dbReference type="Proteomes" id="UP001583177"/>
    </source>
</evidence>
<comment type="caution">
    <text evidence="4">The sequence shown here is derived from an EMBL/GenBank/DDBJ whole genome shotgun (WGS) entry which is preliminary data.</text>
</comment>
<feature type="region of interest" description="Disordered" evidence="1">
    <location>
        <begin position="384"/>
        <end position="414"/>
    </location>
</feature>
<feature type="compositionally biased region" description="Basic and acidic residues" evidence="1">
    <location>
        <begin position="399"/>
        <end position="410"/>
    </location>
</feature>
<dbReference type="Proteomes" id="UP001583177">
    <property type="component" value="Unassembled WGS sequence"/>
</dbReference>
<dbReference type="InterPro" id="IPR041679">
    <property type="entry name" value="DNA2/NAM7-like_C"/>
</dbReference>
<dbReference type="PANTHER" id="PTHR10887:SF495">
    <property type="entry name" value="HELICASE SENATAXIN ISOFORM X1-RELATED"/>
    <property type="match status" value="1"/>
</dbReference>
<sequence length="833" mass="94578">MERLSPLPAVRAAAPILSFDSPNQFARKHFTGTNQEFEFEKGEISKFNAAEHEFKAYPMITIREGRSSKTVLLFIEPKERDLMLPKEGEQCKVHVGGAGRYVTIRRENPCLSWGVSNHYWDKHLVFEITITLEKDRARIHSFFSGPDKIESGMEMPGLRQIRPETAVFELRVSSSTMEAEIGALRTVMSAFKEDRWHMKRKADALKYMMKFGKPAGYVDIFAHFPHMSSPGHLPKNVSPDLAKKMMALDSHQERAYKSLLCNIPDGIGILPGGPGAGKTHFNIVLVAALQSADERLHAGESSPRPNRNTVLMLCDINKTTTDIANKVHQMYRGLGLTRKDSTSGAEVPRVAVRMFCWSHEKTSLRRGRLESEWKELLSRVERGDHDPISGASGFARATKASDETPEKEKDESEEVAVHRLSLPFLKGGSSHAARTAGKQNEQEAPTLDQFVRADYERHKDTTYATLRDIIRGVDLEKFDRSVGIPFSVEMEIEKVYRNALRQIDFIAMTPVTASKFSSDLAAIFNPVLVIVNEAPHARELSTLTPIARFNPAAWLFTGDDRQTKPWVGSYGKRPNINEYAPQLRTSMMERAIQLKANSHTLMVNHRARGGLHELPSKLFYDNVMISAYTQEQHGWLPNSTSHLRDSYIMKMKQNNGPRVSRLIVVLGKIGPPAEEQSNWYHREHELWVMNLIRRLLSDPKFTKSNGKDRGTILVMSPYRAASIQYRRSIKDLMRYRMLDTSNVEARTVGTAQGNEADFVILDLVRDRLCVALTRARQAEIILMHERMLKELRSNWLSSYREGPLAEMLRHCEKAGEFVLKPASNSDVRDRRQT</sequence>
<evidence type="ECO:0000259" key="3">
    <source>
        <dbReference type="Pfam" id="PF13087"/>
    </source>
</evidence>
<accession>A0ABR3X1Z2</accession>
<name>A0ABR3X1Z2_9PEZI</name>
<proteinExistence type="predicted"/>
<dbReference type="InterPro" id="IPR041677">
    <property type="entry name" value="DNA2/NAM7_AAA_11"/>
</dbReference>
<dbReference type="Gene3D" id="3.40.50.300">
    <property type="entry name" value="P-loop containing nucleotide triphosphate hydrolases"/>
    <property type="match status" value="2"/>
</dbReference>
<evidence type="ECO:0000256" key="1">
    <source>
        <dbReference type="SAM" id="MobiDB-lite"/>
    </source>
</evidence>
<keyword evidence="5" id="KW-1185">Reference proteome</keyword>
<gene>
    <name evidence="4" type="ORF">Daus18300_005499</name>
</gene>
<dbReference type="EMBL" id="JAWRVE010000040">
    <property type="protein sequence ID" value="KAL1869644.1"/>
    <property type="molecule type" value="Genomic_DNA"/>
</dbReference>
<dbReference type="Pfam" id="PF13087">
    <property type="entry name" value="AAA_12"/>
    <property type="match status" value="1"/>
</dbReference>
<organism evidence="4 5">
    <name type="scientific">Diaporthe australafricana</name>
    <dbReference type="NCBI Taxonomy" id="127596"/>
    <lineage>
        <taxon>Eukaryota</taxon>
        <taxon>Fungi</taxon>
        <taxon>Dikarya</taxon>
        <taxon>Ascomycota</taxon>
        <taxon>Pezizomycotina</taxon>
        <taxon>Sordariomycetes</taxon>
        <taxon>Sordariomycetidae</taxon>
        <taxon>Diaporthales</taxon>
        <taxon>Diaporthaceae</taxon>
        <taxon>Diaporthe</taxon>
    </lineage>
</organism>
<evidence type="ECO:0008006" key="6">
    <source>
        <dbReference type="Google" id="ProtNLM"/>
    </source>
</evidence>
<evidence type="ECO:0000259" key="2">
    <source>
        <dbReference type="Pfam" id="PF13086"/>
    </source>
</evidence>
<reference evidence="4 5" key="1">
    <citation type="journal article" date="2024" name="IMA Fungus">
        <title>IMA Genome - F19 : A genome assembly and annotation guide to empower mycologists, including annotated draft genome sequences of Ceratocystis pirilliformis, Diaporthe australafricana, Fusarium ophioides, Paecilomyces lecythidis, and Sporothrix stenoceras.</title>
        <authorList>
            <person name="Aylward J."/>
            <person name="Wilson A.M."/>
            <person name="Visagie C.M."/>
            <person name="Spraker J."/>
            <person name="Barnes I."/>
            <person name="Buitendag C."/>
            <person name="Ceriani C."/>
            <person name="Del Mar Angel L."/>
            <person name="du Plessis D."/>
            <person name="Fuchs T."/>
            <person name="Gasser K."/>
            <person name="Kramer D."/>
            <person name="Li W."/>
            <person name="Munsamy K."/>
            <person name="Piso A."/>
            <person name="Price J.L."/>
            <person name="Sonnekus B."/>
            <person name="Thomas C."/>
            <person name="van der Nest A."/>
            <person name="van Dijk A."/>
            <person name="van Heerden A."/>
            <person name="van Vuuren N."/>
            <person name="Yilmaz N."/>
            <person name="Duong T.A."/>
            <person name="van der Merwe N.A."/>
            <person name="Wingfield M.J."/>
            <person name="Wingfield B.D."/>
        </authorList>
    </citation>
    <scope>NUCLEOTIDE SEQUENCE [LARGE SCALE GENOMIC DNA]</scope>
    <source>
        <strain evidence="4 5">CMW 18300</strain>
    </source>
</reference>
<feature type="domain" description="DNA2/NAM7 helicase helicase" evidence="2">
    <location>
        <begin position="248"/>
        <end position="567"/>
    </location>
</feature>
<dbReference type="InterPro" id="IPR027417">
    <property type="entry name" value="P-loop_NTPase"/>
</dbReference>
<evidence type="ECO:0000313" key="4">
    <source>
        <dbReference type="EMBL" id="KAL1869644.1"/>
    </source>
</evidence>